<sequence length="127" mass="13770">MNPFRLSARVQPAPGARGRAQPRQELQRSAEGIQSPVAVPWRVARRSASGVIEVEQCGAAPLHSVRFALAGNGMLGLTLPRTVHPGERLRVTLRGTHAGGVVLAPDAMLVLRWFQPDETELLWPIAL</sequence>
<gene>
    <name evidence="2" type="ORF">EDF62_1415</name>
</gene>
<dbReference type="RefSeq" id="WP_133616451.1">
    <property type="nucleotide sequence ID" value="NZ_SNYA01000003.1"/>
</dbReference>
<feature type="region of interest" description="Disordered" evidence="1">
    <location>
        <begin position="1"/>
        <end position="32"/>
    </location>
</feature>
<dbReference type="AlphaFoldDB" id="A0A4R6S3Y2"/>
<dbReference type="Proteomes" id="UP000295601">
    <property type="component" value="Unassembled WGS sequence"/>
</dbReference>
<evidence type="ECO:0000313" key="3">
    <source>
        <dbReference type="Proteomes" id="UP000295601"/>
    </source>
</evidence>
<proteinExistence type="predicted"/>
<reference evidence="2 3" key="1">
    <citation type="submission" date="2019-03" db="EMBL/GenBank/DDBJ databases">
        <title>Genomic analyses of the natural microbiome of Caenorhabditis elegans.</title>
        <authorList>
            <person name="Samuel B."/>
        </authorList>
    </citation>
    <scope>NUCLEOTIDE SEQUENCE [LARGE SCALE GENOMIC DNA]</scope>
    <source>
        <strain evidence="2 3">JUb18</strain>
    </source>
</reference>
<accession>A0A4R6S3Y2</accession>
<evidence type="ECO:0000313" key="2">
    <source>
        <dbReference type="EMBL" id="TDP93436.1"/>
    </source>
</evidence>
<dbReference type="OrthoDB" id="5118571at2"/>
<name>A0A4R6S3Y2_9MICO</name>
<organism evidence="2 3">
    <name type="scientific">Leucobacter luti</name>
    <dbReference type="NCBI Taxonomy" id="340320"/>
    <lineage>
        <taxon>Bacteria</taxon>
        <taxon>Bacillati</taxon>
        <taxon>Actinomycetota</taxon>
        <taxon>Actinomycetes</taxon>
        <taxon>Micrococcales</taxon>
        <taxon>Microbacteriaceae</taxon>
        <taxon>Leucobacter</taxon>
    </lineage>
</organism>
<dbReference type="EMBL" id="SNYA01000003">
    <property type="protein sequence ID" value="TDP93436.1"/>
    <property type="molecule type" value="Genomic_DNA"/>
</dbReference>
<comment type="caution">
    <text evidence="2">The sequence shown here is derived from an EMBL/GenBank/DDBJ whole genome shotgun (WGS) entry which is preliminary data.</text>
</comment>
<protein>
    <submittedName>
        <fullName evidence="2">Uncharacterized protein</fullName>
    </submittedName>
</protein>
<evidence type="ECO:0000256" key="1">
    <source>
        <dbReference type="SAM" id="MobiDB-lite"/>
    </source>
</evidence>
<keyword evidence="3" id="KW-1185">Reference proteome</keyword>